<evidence type="ECO:0000313" key="3">
    <source>
        <dbReference type="EMBL" id="KAG8457746.1"/>
    </source>
</evidence>
<name>A0A8J6C3U2_DIALT</name>
<feature type="domain" description="PUB" evidence="2">
    <location>
        <begin position="39"/>
        <end position="99"/>
    </location>
</feature>
<evidence type="ECO:0000256" key="1">
    <source>
        <dbReference type="SAM" id="MobiDB-lite"/>
    </source>
</evidence>
<gene>
    <name evidence="3" type="ORF">KFE25_005759</name>
</gene>
<comment type="caution">
    <text evidence="3">The sequence shown here is derived from an EMBL/GenBank/DDBJ whole genome shotgun (WGS) entry which is preliminary data.</text>
</comment>
<dbReference type="InterPro" id="IPR036339">
    <property type="entry name" value="PUB-like_dom_sf"/>
</dbReference>
<reference evidence="3" key="1">
    <citation type="submission" date="2021-05" db="EMBL/GenBank/DDBJ databases">
        <title>The genome of the haptophyte Pavlova lutheri (Diacronema luteri, Pavlovales) - a model for lipid biosynthesis in eukaryotic algae.</title>
        <authorList>
            <person name="Hulatt C.J."/>
            <person name="Posewitz M.C."/>
        </authorList>
    </citation>
    <scope>NUCLEOTIDE SEQUENCE</scope>
    <source>
        <strain evidence="3">NIVA-4/92</strain>
    </source>
</reference>
<keyword evidence="4" id="KW-1185">Reference proteome</keyword>
<dbReference type="SUPFAM" id="SSF143503">
    <property type="entry name" value="PUG domain-like"/>
    <property type="match status" value="1"/>
</dbReference>
<dbReference type="Pfam" id="PF09409">
    <property type="entry name" value="PUB"/>
    <property type="match status" value="1"/>
</dbReference>
<dbReference type="EMBL" id="JAGTXO010000063">
    <property type="protein sequence ID" value="KAG8457746.1"/>
    <property type="molecule type" value="Genomic_DNA"/>
</dbReference>
<protein>
    <recommendedName>
        <fullName evidence="2">PUB domain-containing protein</fullName>
    </recommendedName>
</protein>
<sequence length="212" mass="23165">MAAAPLERLPESDDRVREVRRCVEVIRDHKLSDASSSIATMRTLEKIFANIDAAPDEPKFRRIRLTNPKVAKLLGAKGVQPLLLKAGWRRAVEQMEEAWIHDGGADALLLVRTTRHILGHLATLDEQAHAAAERQRAESLTKMSRQREVTLAEVKADHERRLERAGKLNHTMGAQLPLLAEVNGAVAGERAGLGAPASAGPAAQVAQQRTPP</sequence>
<evidence type="ECO:0000259" key="2">
    <source>
        <dbReference type="Pfam" id="PF09409"/>
    </source>
</evidence>
<dbReference type="CDD" id="cd09212">
    <property type="entry name" value="PUB"/>
    <property type="match status" value="1"/>
</dbReference>
<evidence type="ECO:0000313" key="4">
    <source>
        <dbReference type="Proteomes" id="UP000751190"/>
    </source>
</evidence>
<feature type="region of interest" description="Disordered" evidence="1">
    <location>
        <begin position="191"/>
        <end position="212"/>
    </location>
</feature>
<dbReference type="OrthoDB" id="336240at2759"/>
<proteinExistence type="predicted"/>
<feature type="compositionally biased region" description="Low complexity" evidence="1">
    <location>
        <begin position="192"/>
        <end position="212"/>
    </location>
</feature>
<dbReference type="InterPro" id="IPR018997">
    <property type="entry name" value="PUB_domain"/>
</dbReference>
<dbReference type="Gene3D" id="1.20.58.2190">
    <property type="match status" value="1"/>
</dbReference>
<accession>A0A8J6C3U2</accession>
<dbReference type="Proteomes" id="UP000751190">
    <property type="component" value="Unassembled WGS sequence"/>
</dbReference>
<organism evidence="3 4">
    <name type="scientific">Diacronema lutheri</name>
    <name type="common">Unicellular marine alga</name>
    <name type="synonym">Monochrysis lutheri</name>
    <dbReference type="NCBI Taxonomy" id="2081491"/>
    <lineage>
        <taxon>Eukaryota</taxon>
        <taxon>Haptista</taxon>
        <taxon>Haptophyta</taxon>
        <taxon>Pavlovophyceae</taxon>
        <taxon>Pavlovales</taxon>
        <taxon>Pavlovaceae</taxon>
        <taxon>Diacronema</taxon>
    </lineage>
</organism>
<dbReference type="AlphaFoldDB" id="A0A8J6C3U2"/>